<accession>A0A4Q9M8M1</accession>
<name>A0A4Q9M8M1_9APHY</name>
<dbReference type="OrthoDB" id="3251205at2759"/>
<gene>
    <name evidence="1" type="ORF">BD311DRAFT_677015</name>
</gene>
<sequence length="152" mass="17114">MKYPLAIVVKLIKVYSKDIVISYDIGCEFVKTLYNSALLGEKAATAHVQFVVPTFHGHSHNRGCQVDYLLLYVKGTRKEDFEGNEQFFSSSNGLAAGTQLLTPFHRHQSIAQFIQFWSHAKHAKTGNFIFQNYRQALDIITNNGAAFVELTA</sequence>
<dbReference type="AlphaFoldDB" id="A0A4Q9M8M1"/>
<protein>
    <submittedName>
        <fullName evidence="1">Uncharacterized protein</fullName>
    </submittedName>
</protein>
<dbReference type="PANTHER" id="PTHR33096:SF1">
    <property type="entry name" value="CXC1-LIKE CYSTEINE CLUSTER ASSOCIATED WITH KDZ TRANSPOSASES DOMAIN-CONTAINING PROTEIN"/>
    <property type="match status" value="1"/>
</dbReference>
<dbReference type="PANTHER" id="PTHR33096">
    <property type="entry name" value="CXC2 DOMAIN-CONTAINING PROTEIN"/>
    <property type="match status" value="1"/>
</dbReference>
<dbReference type="Proteomes" id="UP000292957">
    <property type="component" value="Unassembled WGS sequence"/>
</dbReference>
<organism evidence="1">
    <name type="scientific">Dichomitus squalens</name>
    <dbReference type="NCBI Taxonomy" id="114155"/>
    <lineage>
        <taxon>Eukaryota</taxon>
        <taxon>Fungi</taxon>
        <taxon>Dikarya</taxon>
        <taxon>Basidiomycota</taxon>
        <taxon>Agaricomycotina</taxon>
        <taxon>Agaricomycetes</taxon>
        <taxon>Polyporales</taxon>
        <taxon>Polyporaceae</taxon>
        <taxon>Dichomitus</taxon>
    </lineage>
</organism>
<proteinExistence type="predicted"/>
<dbReference type="EMBL" id="ML143561">
    <property type="protein sequence ID" value="TBU22021.1"/>
    <property type="molecule type" value="Genomic_DNA"/>
</dbReference>
<dbReference type="InterPro" id="IPR040521">
    <property type="entry name" value="KDZ"/>
</dbReference>
<dbReference type="Pfam" id="PF18758">
    <property type="entry name" value="KDZ"/>
    <property type="match status" value="1"/>
</dbReference>
<reference evidence="1" key="1">
    <citation type="submission" date="2019-01" db="EMBL/GenBank/DDBJ databases">
        <title>Draft genome sequences of three monokaryotic isolates of the white-rot basidiomycete fungus Dichomitus squalens.</title>
        <authorList>
            <consortium name="DOE Joint Genome Institute"/>
            <person name="Lopez S.C."/>
            <person name="Andreopoulos B."/>
            <person name="Pangilinan J."/>
            <person name="Lipzen A."/>
            <person name="Riley R."/>
            <person name="Ahrendt S."/>
            <person name="Ng V."/>
            <person name="Barry K."/>
            <person name="Daum C."/>
            <person name="Grigoriev I.V."/>
            <person name="Hilden K.S."/>
            <person name="Makela M.R."/>
            <person name="de Vries R.P."/>
        </authorList>
    </citation>
    <scope>NUCLEOTIDE SEQUENCE [LARGE SCALE GENOMIC DNA]</scope>
    <source>
        <strain evidence="1">OM18370.1</strain>
    </source>
</reference>
<evidence type="ECO:0000313" key="1">
    <source>
        <dbReference type="EMBL" id="TBU22021.1"/>
    </source>
</evidence>